<feature type="transmembrane region" description="Helical" evidence="18">
    <location>
        <begin position="58"/>
        <end position="78"/>
    </location>
</feature>
<evidence type="ECO:0000259" key="19">
    <source>
        <dbReference type="Pfam" id="PF00361"/>
    </source>
</evidence>
<dbReference type="EMBL" id="MH836610">
    <property type="protein sequence ID" value="AYQ19062.1"/>
    <property type="molecule type" value="Genomic_DNA"/>
</dbReference>
<dbReference type="EC" id="7.1.1.2" evidence="4 18"/>
<feature type="transmembrane region" description="Helical" evidence="18">
    <location>
        <begin position="29"/>
        <end position="46"/>
    </location>
</feature>
<comment type="subcellular location">
    <subcellularLocation>
        <location evidence="2 18">Mitochondrion inner membrane</location>
        <topology evidence="2 18">Multi-pass membrane protein</topology>
    </subcellularLocation>
</comment>
<evidence type="ECO:0000256" key="3">
    <source>
        <dbReference type="ARBA" id="ARBA00007012"/>
    </source>
</evidence>
<feature type="transmembrane region" description="Helical" evidence="18">
    <location>
        <begin position="119"/>
        <end position="142"/>
    </location>
</feature>
<evidence type="ECO:0000256" key="14">
    <source>
        <dbReference type="ARBA" id="ARBA00023075"/>
    </source>
</evidence>
<reference evidence="20" key="2">
    <citation type="submission" date="2018-09" db="EMBL/GenBank/DDBJ databases">
        <authorList>
            <person name="James G."/>
        </authorList>
    </citation>
    <scope>NUCLEOTIDE SEQUENCE</scope>
</reference>
<evidence type="ECO:0000256" key="1">
    <source>
        <dbReference type="ARBA" id="ARBA00003257"/>
    </source>
</evidence>
<keyword evidence="11 18" id="KW-0249">Electron transport</keyword>
<evidence type="ECO:0000256" key="12">
    <source>
        <dbReference type="ARBA" id="ARBA00022989"/>
    </source>
</evidence>
<feature type="transmembrane region" description="Helical" evidence="18">
    <location>
        <begin position="90"/>
        <end position="112"/>
    </location>
</feature>
<feature type="domain" description="NADH:quinone oxidoreductase/Mrp antiporter transmembrane" evidence="19">
    <location>
        <begin position="22"/>
        <end position="283"/>
    </location>
</feature>
<comment type="function">
    <text evidence="18">Core subunit of the mitochondrial membrane respiratory chain NADH dehydrogenase (Complex I) which catalyzes electron transfer from NADH through the respiratory chain, using ubiquinone as an electron acceptor. Essential for the catalytic activity and assembly of complex I.</text>
</comment>
<dbReference type="InterPro" id="IPR003917">
    <property type="entry name" value="NADH_UbQ_OxRdtase_chain2"/>
</dbReference>
<evidence type="ECO:0000256" key="6">
    <source>
        <dbReference type="ARBA" id="ARBA00022448"/>
    </source>
</evidence>
<keyword evidence="15 18" id="KW-0496">Mitochondrion</keyword>
<evidence type="ECO:0000256" key="5">
    <source>
        <dbReference type="ARBA" id="ARBA00021008"/>
    </source>
</evidence>
<comment type="similarity">
    <text evidence="3 18">Belongs to the complex I subunit 2 family.</text>
</comment>
<evidence type="ECO:0000256" key="9">
    <source>
        <dbReference type="ARBA" id="ARBA00022792"/>
    </source>
</evidence>
<evidence type="ECO:0000313" key="20">
    <source>
        <dbReference type="EMBL" id="AYQ19062.1"/>
    </source>
</evidence>
<keyword evidence="6" id="KW-0813">Transport</keyword>
<dbReference type="GO" id="GO:0006120">
    <property type="term" value="P:mitochondrial electron transport, NADH to ubiquinone"/>
    <property type="evidence" value="ECO:0007669"/>
    <property type="project" value="InterPro"/>
</dbReference>
<dbReference type="InterPro" id="IPR001750">
    <property type="entry name" value="ND/Mrp_TM"/>
</dbReference>
<gene>
    <name evidence="20" type="primary">nad2</name>
</gene>
<dbReference type="PANTHER" id="PTHR46552:SF1">
    <property type="entry name" value="NADH-UBIQUINONE OXIDOREDUCTASE CHAIN 2"/>
    <property type="match status" value="1"/>
</dbReference>
<geneLocation type="mitochondrion" evidence="20"/>
<evidence type="ECO:0000256" key="16">
    <source>
        <dbReference type="ARBA" id="ARBA00023136"/>
    </source>
</evidence>
<dbReference type="PRINTS" id="PR01436">
    <property type="entry name" value="NADHDHGNASE2"/>
</dbReference>
<evidence type="ECO:0000256" key="18">
    <source>
        <dbReference type="RuleBase" id="RU003403"/>
    </source>
</evidence>
<keyword evidence="8 18" id="KW-0812">Transmembrane</keyword>
<organism evidence="20">
    <name type="scientific">Cleridae sp. 2 ACP-2013</name>
    <dbReference type="NCBI Taxonomy" id="1434447"/>
    <lineage>
        <taxon>Eukaryota</taxon>
        <taxon>Metazoa</taxon>
        <taxon>Ecdysozoa</taxon>
        <taxon>Arthropoda</taxon>
        <taxon>Hexapoda</taxon>
        <taxon>Insecta</taxon>
        <taxon>Pterygota</taxon>
        <taxon>Neoptera</taxon>
        <taxon>Endopterygota</taxon>
        <taxon>Coleoptera</taxon>
        <taxon>Polyphaga</taxon>
        <taxon>Cucujiformia</taxon>
        <taxon>Cleridae</taxon>
    </lineage>
</organism>
<evidence type="ECO:0000256" key="2">
    <source>
        <dbReference type="ARBA" id="ARBA00004448"/>
    </source>
</evidence>
<dbReference type="GO" id="GO:0008137">
    <property type="term" value="F:NADH dehydrogenase (ubiquinone) activity"/>
    <property type="evidence" value="ECO:0007669"/>
    <property type="project" value="UniProtKB-EC"/>
</dbReference>
<feature type="transmembrane region" description="Helical" evidence="18">
    <location>
        <begin position="310"/>
        <end position="333"/>
    </location>
</feature>
<feature type="transmembrane region" description="Helical" evidence="18">
    <location>
        <begin position="196"/>
        <end position="217"/>
    </location>
</feature>
<accession>A0A3G3FX94</accession>
<reference evidence="20" key="1">
    <citation type="journal article" date="2015" name="Mol. Biol. Evol.">
        <title>Soup to Tree: The Phylogeny of Beetles Inferred by Mitochondrial Metagenomics of a Bornean Rainforest Sample.</title>
        <authorList>
            <person name="Crampton-Platt A."/>
            <person name="Timmermans M.J."/>
            <person name="Gimmel M.L."/>
            <person name="Kutty S.N."/>
            <person name="Cockerill T.D."/>
            <person name="Vun Khen C."/>
            <person name="Vogler A.P."/>
        </authorList>
    </citation>
    <scope>NUCLEOTIDE SEQUENCE</scope>
</reference>
<dbReference type="InterPro" id="IPR050175">
    <property type="entry name" value="Complex_I_Subunit_2"/>
</dbReference>
<evidence type="ECO:0000256" key="10">
    <source>
        <dbReference type="ARBA" id="ARBA00022967"/>
    </source>
</evidence>
<keyword evidence="10 18" id="KW-1278">Translocase</keyword>
<evidence type="ECO:0000256" key="15">
    <source>
        <dbReference type="ARBA" id="ARBA00023128"/>
    </source>
</evidence>
<evidence type="ECO:0000256" key="11">
    <source>
        <dbReference type="ARBA" id="ARBA00022982"/>
    </source>
</evidence>
<proteinExistence type="inferred from homology"/>
<evidence type="ECO:0000256" key="4">
    <source>
        <dbReference type="ARBA" id="ARBA00012944"/>
    </source>
</evidence>
<feature type="transmembrane region" description="Helical" evidence="18">
    <location>
        <begin position="237"/>
        <end position="259"/>
    </location>
</feature>
<sequence length="336" mass="39530">MKIYKLMFTFMMILGSIMAISSYSWLGMWMGLEINLISIIPLFYMNKNMYSSEASIKYFLTQALASMLILFSIILLSLNSEFIKQDFNLMHLMIMNSGLLTKMGAAPFHFWFPEIMEGLSWLNCLIILTWQKIAPMILLMYNSIFDKFFFFIIVMSLIIGSLIGLNQTSLRKILTFSSINHIGWMISALIQSKIIWLIYFSIYSMITVNLIFIFNKLKMFMMTQLISSMNNNIYMKLFFSMNLLSLGGLPPFIGFIPKWFVINEMCLNNQFLLSLLLILFTLITLFFYLRMIISNMITNFNSPYFYWNQFNWFPLISFNSAMIISFIAFPLFFNYL</sequence>
<dbReference type="GO" id="GO:0005743">
    <property type="term" value="C:mitochondrial inner membrane"/>
    <property type="evidence" value="ECO:0007669"/>
    <property type="project" value="UniProtKB-SubCell"/>
</dbReference>
<keyword evidence="13 18" id="KW-0520">NAD</keyword>
<keyword evidence="16 18" id="KW-0472">Membrane</keyword>
<evidence type="ECO:0000256" key="13">
    <source>
        <dbReference type="ARBA" id="ARBA00023027"/>
    </source>
</evidence>
<keyword evidence="12 18" id="KW-1133">Transmembrane helix</keyword>
<keyword evidence="9 18" id="KW-0999">Mitochondrion inner membrane</keyword>
<comment type="function">
    <text evidence="1">Core subunit of the mitochondrial membrane respiratory chain NADH dehydrogenase (Complex I) that is believed to belong to the minimal assembly required for catalysis. Complex I functions in the transfer of electrons from NADH to the respiratory chain. The immediate electron acceptor for the enzyme is believed to be ubiquinone.</text>
</comment>
<feature type="transmembrane region" description="Helical" evidence="18">
    <location>
        <begin position="271"/>
        <end position="289"/>
    </location>
</feature>
<protein>
    <recommendedName>
        <fullName evidence="5 18">NADH-ubiquinone oxidoreductase chain 2</fullName>
        <ecNumber evidence="4 18">7.1.1.2</ecNumber>
    </recommendedName>
</protein>
<feature type="transmembrane region" description="Helical" evidence="18">
    <location>
        <begin position="148"/>
        <end position="166"/>
    </location>
</feature>
<keyword evidence="14 18" id="KW-0830">Ubiquinone</keyword>
<name>A0A3G3FX94_9CUCU</name>
<dbReference type="Pfam" id="PF00361">
    <property type="entry name" value="Proton_antipo_M"/>
    <property type="match status" value="1"/>
</dbReference>
<evidence type="ECO:0000256" key="17">
    <source>
        <dbReference type="ARBA" id="ARBA00049551"/>
    </source>
</evidence>
<dbReference type="AlphaFoldDB" id="A0A3G3FX94"/>
<dbReference type="PANTHER" id="PTHR46552">
    <property type="entry name" value="NADH-UBIQUINONE OXIDOREDUCTASE CHAIN 2"/>
    <property type="match status" value="1"/>
</dbReference>
<comment type="catalytic activity">
    <reaction evidence="17 18">
        <text>a ubiquinone + NADH + 5 H(+)(in) = a ubiquinol + NAD(+) + 4 H(+)(out)</text>
        <dbReference type="Rhea" id="RHEA:29091"/>
        <dbReference type="Rhea" id="RHEA-COMP:9565"/>
        <dbReference type="Rhea" id="RHEA-COMP:9566"/>
        <dbReference type="ChEBI" id="CHEBI:15378"/>
        <dbReference type="ChEBI" id="CHEBI:16389"/>
        <dbReference type="ChEBI" id="CHEBI:17976"/>
        <dbReference type="ChEBI" id="CHEBI:57540"/>
        <dbReference type="ChEBI" id="CHEBI:57945"/>
        <dbReference type="EC" id="7.1.1.2"/>
    </reaction>
</comment>
<evidence type="ECO:0000256" key="8">
    <source>
        <dbReference type="ARBA" id="ARBA00022692"/>
    </source>
</evidence>
<evidence type="ECO:0000256" key="7">
    <source>
        <dbReference type="ARBA" id="ARBA00022660"/>
    </source>
</evidence>
<keyword evidence="7 18" id="KW-0679">Respiratory chain</keyword>